<feature type="domain" description="CusB-like beta-barrel" evidence="5">
    <location>
        <begin position="216"/>
        <end position="289"/>
    </location>
</feature>
<reference evidence="7 8" key="1">
    <citation type="submission" date="2016-10" db="EMBL/GenBank/DDBJ databases">
        <authorList>
            <person name="de Groot N.N."/>
        </authorList>
    </citation>
    <scope>NUCLEOTIDE SEQUENCE [LARGE SCALE GENOMIC DNA]</scope>
    <source>
        <strain evidence="7 8">DSM 5885</strain>
    </source>
</reference>
<dbReference type="SUPFAM" id="SSF111369">
    <property type="entry name" value="HlyD-like secretion proteins"/>
    <property type="match status" value="1"/>
</dbReference>
<dbReference type="Gene3D" id="2.40.30.170">
    <property type="match status" value="1"/>
</dbReference>
<organism evidence="7 8">
    <name type="scientific">Propionivibrio dicarboxylicus</name>
    <dbReference type="NCBI Taxonomy" id="83767"/>
    <lineage>
        <taxon>Bacteria</taxon>
        <taxon>Pseudomonadati</taxon>
        <taxon>Pseudomonadota</taxon>
        <taxon>Betaproteobacteria</taxon>
        <taxon>Rhodocyclales</taxon>
        <taxon>Rhodocyclaceae</taxon>
        <taxon>Propionivibrio</taxon>
    </lineage>
</organism>
<feature type="domain" description="Multidrug resistance protein MdtA-like barrel-sandwich hybrid" evidence="4">
    <location>
        <begin position="69"/>
        <end position="205"/>
    </location>
</feature>
<dbReference type="STRING" id="83767.SAMN05660652_01368"/>
<dbReference type="GO" id="GO:0015562">
    <property type="term" value="F:efflux transmembrane transporter activity"/>
    <property type="evidence" value="ECO:0007669"/>
    <property type="project" value="TreeGrafter"/>
</dbReference>
<dbReference type="PANTHER" id="PTHR30469:SF18">
    <property type="entry name" value="RESISTANCE-NODULATION-CELL DIVISION (RND) EFFLUX MEMBRANE FUSION PROTEIN-RELATED"/>
    <property type="match status" value="1"/>
</dbReference>
<dbReference type="NCBIfam" id="TIGR01730">
    <property type="entry name" value="RND_mfp"/>
    <property type="match status" value="1"/>
</dbReference>
<gene>
    <name evidence="7" type="ORF">SAMN05660652_01368</name>
</gene>
<dbReference type="InterPro" id="IPR058627">
    <property type="entry name" value="MdtA-like_C"/>
</dbReference>
<dbReference type="Pfam" id="PF25967">
    <property type="entry name" value="RND-MFP_C"/>
    <property type="match status" value="1"/>
</dbReference>
<keyword evidence="3" id="KW-0813">Transport</keyword>
<dbReference type="PANTHER" id="PTHR30469">
    <property type="entry name" value="MULTIDRUG RESISTANCE PROTEIN MDTA"/>
    <property type="match status" value="1"/>
</dbReference>
<dbReference type="Gene3D" id="2.40.50.100">
    <property type="match status" value="1"/>
</dbReference>
<evidence type="ECO:0000256" key="1">
    <source>
        <dbReference type="ARBA" id="ARBA00004196"/>
    </source>
</evidence>
<evidence type="ECO:0000256" key="2">
    <source>
        <dbReference type="ARBA" id="ARBA00009477"/>
    </source>
</evidence>
<dbReference type="Pfam" id="PF25917">
    <property type="entry name" value="BSH_RND"/>
    <property type="match status" value="1"/>
</dbReference>
<dbReference type="Pfam" id="PF25954">
    <property type="entry name" value="Beta-barrel_RND_2"/>
    <property type="match status" value="1"/>
</dbReference>
<dbReference type="InterPro" id="IPR058625">
    <property type="entry name" value="MdtA-like_BSH"/>
</dbReference>
<evidence type="ECO:0000313" key="8">
    <source>
        <dbReference type="Proteomes" id="UP000198607"/>
    </source>
</evidence>
<evidence type="ECO:0000256" key="3">
    <source>
        <dbReference type="ARBA" id="ARBA00022448"/>
    </source>
</evidence>
<feature type="domain" description="Multidrug resistance protein MdtA-like C-terminal permuted SH3" evidence="6">
    <location>
        <begin position="299"/>
        <end position="354"/>
    </location>
</feature>
<protein>
    <submittedName>
        <fullName evidence="7">RND family efflux transporter, MFP subunit</fullName>
    </submittedName>
</protein>
<dbReference type="InterPro" id="IPR006143">
    <property type="entry name" value="RND_pump_MFP"/>
</dbReference>
<evidence type="ECO:0000313" key="7">
    <source>
        <dbReference type="EMBL" id="SDH19623.1"/>
    </source>
</evidence>
<dbReference type="OrthoDB" id="9806939at2"/>
<evidence type="ECO:0000259" key="5">
    <source>
        <dbReference type="Pfam" id="PF25954"/>
    </source>
</evidence>
<dbReference type="InterPro" id="IPR058792">
    <property type="entry name" value="Beta-barrel_RND_2"/>
</dbReference>
<comment type="subcellular location">
    <subcellularLocation>
        <location evidence="1">Cell envelope</location>
    </subcellularLocation>
</comment>
<dbReference type="EMBL" id="FNCY01000004">
    <property type="protein sequence ID" value="SDH19623.1"/>
    <property type="molecule type" value="Genomic_DNA"/>
</dbReference>
<dbReference type="GO" id="GO:1990281">
    <property type="term" value="C:efflux pump complex"/>
    <property type="evidence" value="ECO:0007669"/>
    <property type="project" value="TreeGrafter"/>
</dbReference>
<dbReference type="Gene3D" id="1.10.287.470">
    <property type="entry name" value="Helix hairpin bin"/>
    <property type="match status" value="1"/>
</dbReference>
<sequence>MTIGNRMNERLNIQAAMPERVRRGLLALVLGAVAASVAVGAEPLASVPVRLDSGGAAYVAEGVVEAVRQTVVSAQVPGVISQLGVKAGDVVRSGQLLLQIDARAANQASVASSAQAEAARTAFEVASKDYARQKQLFEKEYISAAAMERAEAQYRAARAQADAAGAQAQASRVQTGFFTLSAPYAGVVADVAVTLGDMAMPGRALLTVYDPAVLRVTAVVPQSQAERAVPGGKLRIELPGAPAAQRWIDPAKQVWLPAADPATHTQQLRLELPAGTRGVLPGTFARVHLPVAAGAAQRLFVPAKALFRRAELSAVYVIDANGRAHLRQVRPGPVAGDEVEILSGLAAGERVAVDPLAAARTR</sequence>
<accession>A0A1G8AFG6</accession>
<evidence type="ECO:0000259" key="6">
    <source>
        <dbReference type="Pfam" id="PF25967"/>
    </source>
</evidence>
<dbReference type="Proteomes" id="UP000198607">
    <property type="component" value="Unassembled WGS sequence"/>
</dbReference>
<dbReference type="Gene3D" id="2.40.420.20">
    <property type="match status" value="1"/>
</dbReference>
<comment type="similarity">
    <text evidence="2">Belongs to the membrane fusion protein (MFP) (TC 8.A.1) family.</text>
</comment>
<name>A0A1G8AFG6_9RHOO</name>
<dbReference type="AlphaFoldDB" id="A0A1G8AFG6"/>
<evidence type="ECO:0000259" key="4">
    <source>
        <dbReference type="Pfam" id="PF25917"/>
    </source>
</evidence>
<keyword evidence="8" id="KW-1185">Reference proteome</keyword>
<proteinExistence type="inferred from homology"/>